<proteinExistence type="predicted"/>
<comment type="caution">
    <text evidence="2">The sequence shown here is derived from an EMBL/GenBank/DDBJ whole genome shotgun (WGS) entry which is preliminary data.</text>
</comment>
<protein>
    <submittedName>
        <fullName evidence="2">Uncharacterized protein</fullName>
    </submittedName>
</protein>
<feature type="region of interest" description="Disordered" evidence="1">
    <location>
        <begin position="158"/>
        <end position="226"/>
    </location>
</feature>
<dbReference type="Pfam" id="PF19841">
    <property type="entry name" value="GldN"/>
    <property type="match status" value="1"/>
</dbReference>
<keyword evidence="3" id="KW-1185">Reference proteome</keyword>
<dbReference type="EMBL" id="CAJRAU010000004">
    <property type="protein sequence ID" value="CAG5071145.1"/>
    <property type="molecule type" value="Genomic_DNA"/>
</dbReference>
<gene>
    <name evidence="2" type="ORF">DYBT9623_03348</name>
</gene>
<dbReference type="NCBIfam" id="TIGR03523">
    <property type="entry name" value="GldN"/>
    <property type="match status" value="1"/>
</dbReference>
<evidence type="ECO:0000313" key="3">
    <source>
        <dbReference type="Proteomes" id="UP000679725"/>
    </source>
</evidence>
<evidence type="ECO:0000256" key="1">
    <source>
        <dbReference type="SAM" id="MobiDB-lite"/>
    </source>
</evidence>
<sequence length="384" mass="43596">MKWKWVLKTGQLHYTNNHFLSFFGQYNLLHDMRRMNGKTIAWSILSLSIGTGVAFAQEKEDSTANSFSSRPIADGDVMMKRTLWRRVDLKEKQNISMFSKNNEITRYLLDAAKAGLIDAYTNDSCATKIGGGELHKRMVIPNQTAGLSEEEIAAGFGEPVKTDDGWGGKPKPDAAKQTQTADDGWGNTAKKDPKKEEVVEDDGWGPPKKKTTKKGAKDTQVAKTEEAPVVEQPKIDSTFGEVGGIEEEYFPNQLSIIEIKEDWTFDKKRSRLYNDIQSLTIILPSEQTATGLEIPVASFKYKDVERLFRSDPKKYIWYNTHNTAQNKNLADAFDLRLFYGRITKFSNASDEAFLDIYDGQKEALIKSLNYEQELMELEHGLWEY</sequence>
<evidence type="ECO:0000313" key="2">
    <source>
        <dbReference type="EMBL" id="CAG5071145.1"/>
    </source>
</evidence>
<dbReference type="InterPro" id="IPR019847">
    <property type="entry name" value="Gliding_motility_assoc_GldN"/>
</dbReference>
<name>A0ABM8USX1_9BACT</name>
<organism evidence="2 3">
    <name type="scientific">Dyadobacter linearis</name>
    <dbReference type="NCBI Taxonomy" id="2823330"/>
    <lineage>
        <taxon>Bacteria</taxon>
        <taxon>Pseudomonadati</taxon>
        <taxon>Bacteroidota</taxon>
        <taxon>Cytophagia</taxon>
        <taxon>Cytophagales</taxon>
        <taxon>Spirosomataceae</taxon>
        <taxon>Dyadobacter</taxon>
    </lineage>
</organism>
<accession>A0ABM8USX1</accession>
<dbReference type="Proteomes" id="UP000679725">
    <property type="component" value="Unassembled WGS sequence"/>
</dbReference>
<reference evidence="2 3" key="1">
    <citation type="submission" date="2021-04" db="EMBL/GenBank/DDBJ databases">
        <authorList>
            <person name="Rodrigo-Torres L."/>
            <person name="Arahal R. D."/>
            <person name="Lucena T."/>
        </authorList>
    </citation>
    <scope>NUCLEOTIDE SEQUENCE [LARGE SCALE GENOMIC DNA]</scope>
    <source>
        <strain evidence="2 3">CECT 9623</strain>
    </source>
</reference>
<feature type="compositionally biased region" description="Basic and acidic residues" evidence="1">
    <location>
        <begin position="160"/>
        <end position="174"/>
    </location>
</feature>